<dbReference type="SUPFAM" id="SSF50182">
    <property type="entry name" value="Sm-like ribonucleoproteins"/>
    <property type="match status" value="1"/>
</dbReference>
<dbReference type="AlphaFoldDB" id="A0A438DSP2"/>
<dbReference type="FunFam" id="2.30.30.60:FF:000003">
    <property type="entry name" value="Predicted mechanosensitive ion channel"/>
    <property type="match status" value="1"/>
</dbReference>
<dbReference type="InterPro" id="IPR016688">
    <property type="entry name" value="MscS-like_plants/fungi"/>
</dbReference>
<dbReference type="GO" id="GO:0005886">
    <property type="term" value="C:plasma membrane"/>
    <property type="evidence" value="ECO:0007669"/>
    <property type="project" value="UniProtKB-UniRule"/>
</dbReference>
<dbReference type="GO" id="GO:0050982">
    <property type="term" value="P:detection of mechanical stimulus"/>
    <property type="evidence" value="ECO:0007669"/>
    <property type="project" value="UniProtKB-ARBA"/>
</dbReference>
<evidence type="ECO:0000256" key="1">
    <source>
        <dbReference type="ARBA" id="ARBA00004141"/>
    </source>
</evidence>
<evidence type="ECO:0000256" key="7">
    <source>
        <dbReference type="ARBA" id="ARBA00023136"/>
    </source>
</evidence>
<sequence>MMDSLNKIHVSAGGPDDSIGEQQQPILMHHEGDRMRSGDSGEADQKEVIVKIDGEDEGGGGPSSSGGSGVGGSSGSRGSGASKIWRESSYDFWRDEGETERKSGPRFQFQQPLATEDPPSKLIGQFLHKQQASGDFSLDMDMEMEELRNERKKPPTPESTMHPMMSSREMKLSFQHLTTGAAEMSSESVRRSYMDKDVSDEDDIRQVSCDNPDGEVLRCTSNMEFQRKSSLLRNKTKSRLADGPEYVMKSGLLPKTRLFPKSGVFKSGLLGISEEDEEDPFVVDDLPEEFKGSNFSVWTILQWLILILLVVLLVCSLTIHPFKGRIVWKLRLWKWEVMVLVLICGRLVSGWGIRLVVFFIERNFLLRKRVLYFVYGLRKAVQNCLWLGLVLIAWNIMFDRKVKRETKSNALKYVTKTLVCLLVGVMIWLLKSLMVKVLASSFHVSTFFDRIQESLFNQYVIETLSGRPSLEIEHHKDEEQSILAELTKFQNAGIAVPPELKAAALPPSGRRVIGSGGLQKGSVVESLRLSGTISKMQDEGITIDDLHKLNHENVSAWNMKRLMHMVRHESLATLDEQIHGSTHEDEPATQIKSENDAKIAARKIFHNVAKPNCKFIYLEDIMRFMREDEALRTMSLFDRGASHSEKISKSALKNWVVNAFRERRALALTLNDTKTAVNKLHQMVNVVVFIIVLIISLLILGIATKQFMTYLSSQLLLVVFIFGNTCKNIFEAIIFVFVMHPFDVGDRCEIDGVEMVVEEMNILTTVFLRADNMKIVFPNSTLATRPIGNFYRSPDMGDAVEFLVHIATPAEKIAMIRQRILSYMERKKDHWAPSPMVIIKDLEGLNQLRMAVWMGHKINHQNMGERWTRRYLLIDEIVKILREVDIDYRMIPLDINVRSMPKPSPVTSTRLPLPGQLVVVADKKLILFASIQVLERLQAPWLQCPSANHHCWRWGSWRIQSCS</sequence>
<feature type="compositionally biased region" description="Basic and acidic residues" evidence="10">
    <location>
        <begin position="84"/>
        <end position="103"/>
    </location>
</feature>
<feature type="transmembrane region" description="Helical" evidence="11">
    <location>
        <begin position="683"/>
        <end position="703"/>
    </location>
</feature>
<keyword evidence="7 9" id="KW-0472">Membrane</keyword>
<dbReference type="GO" id="GO:0008381">
    <property type="term" value="F:mechanosensitive monoatomic ion channel activity"/>
    <property type="evidence" value="ECO:0007669"/>
    <property type="project" value="UniProtKB-ARBA"/>
</dbReference>
<evidence type="ECO:0000256" key="3">
    <source>
        <dbReference type="ARBA" id="ARBA00022448"/>
    </source>
</evidence>
<organism evidence="13 14">
    <name type="scientific">Vitis vinifera</name>
    <name type="common">Grape</name>
    <dbReference type="NCBI Taxonomy" id="29760"/>
    <lineage>
        <taxon>Eukaryota</taxon>
        <taxon>Viridiplantae</taxon>
        <taxon>Streptophyta</taxon>
        <taxon>Embryophyta</taxon>
        <taxon>Tracheophyta</taxon>
        <taxon>Spermatophyta</taxon>
        <taxon>Magnoliopsida</taxon>
        <taxon>eudicotyledons</taxon>
        <taxon>Gunneridae</taxon>
        <taxon>Pentapetalae</taxon>
        <taxon>rosids</taxon>
        <taxon>Vitales</taxon>
        <taxon>Vitaceae</taxon>
        <taxon>Viteae</taxon>
        <taxon>Vitis</taxon>
    </lineage>
</organism>
<evidence type="ECO:0000256" key="5">
    <source>
        <dbReference type="ARBA" id="ARBA00022989"/>
    </source>
</evidence>
<dbReference type="Pfam" id="PF00924">
    <property type="entry name" value="MS_channel_2nd"/>
    <property type="match status" value="1"/>
</dbReference>
<gene>
    <name evidence="13" type="primary">MSL6_1</name>
    <name evidence="13" type="ORF">CK203_085287</name>
</gene>
<keyword evidence="5 11" id="KW-1133">Transmembrane helix</keyword>
<feature type="transmembrane region" description="Helical" evidence="11">
    <location>
        <begin position="715"/>
        <end position="739"/>
    </location>
</feature>
<evidence type="ECO:0000256" key="10">
    <source>
        <dbReference type="SAM" id="MobiDB-lite"/>
    </source>
</evidence>
<dbReference type="PANTHER" id="PTHR31618">
    <property type="entry name" value="MECHANOSENSITIVE ION CHANNEL PROTEIN 5"/>
    <property type="match status" value="1"/>
</dbReference>
<dbReference type="PANTHER" id="PTHR31618:SF1">
    <property type="entry name" value="EF-HAND DOMAIN-CONTAINING PROTEIN"/>
    <property type="match status" value="1"/>
</dbReference>
<evidence type="ECO:0000256" key="8">
    <source>
        <dbReference type="ARBA" id="ARBA00023303"/>
    </source>
</evidence>
<keyword evidence="6" id="KW-0406">Ion transport</keyword>
<keyword evidence="8" id="KW-0407">Ion channel</keyword>
<evidence type="ECO:0000256" key="4">
    <source>
        <dbReference type="ARBA" id="ARBA00022692"/>
    </source>
</evidence>
<accession>A0A438DSP2</accession>
<dbReference type="EMBL" id="QGNW01001505">
    <property type="protein sequence ID" value="RVW38509.1"/>
    <property type="molecule type" value="Genomic_DNA"/>
</dbReference>
<feature type="compositionally biased region" description="Gly residues" evidence="10">
    <location>
        <begin position="59"/>
        <end position="78"/>
    </location>
</feature>
<evidence type="ECO:0000313" key="14">
    <source>
        <dbReference type="Proteomes" id="UP000288805"/>
    </source>
</evidence>
<dbReference type="InterPro" id="IPR010920">
    <property type="entry name" value="LSM_dom_sf"/>
</dbReference>
<feature type="region of interest" description="Disordered" evidence="10">
    <location>
        <begin position="1"/>
        <end position="120"/>
    </location>
</feature>
<feature type="transmembrane region" description="Helical" evidence="11">
    <location>
        <begin position="295"/>
        <end position="317"/>
    </location>
</feature>
<name>A0A438DSP2_VITVI</name>
<comment type="subcellular location">
    <subcellularLocation>
        <location evidence="1">Membrane</location>
        <topology evidence="1">Multi-pass membrane protein</topology>
    </subcellularLocation>
</comment>
<feature type="transmembrane region" description="Helical" evidence="11">
    <location>
        <begin position="410"/>
        <end position="430"/>
    </location>
</feature>
<reference evidence="13 14" key="1">
    <citation type="journal article" date="2018" name="PLoS Genet.">
        <title>Population sequencing reveals clonal diversity and ancestral inbreeding in the grapevine cultivar Chardonnay.</title>
        <authorList>
            <person name="Roach M.J."/>
            <person name="Johnson D.L."/>
            <person name="Bohlmann J."/>
            <person name="van Vuuren H.J."/>
            <person name="Jones S.J."/>
            <person name="Pretorius I.S."/>
            <person name="Schmidt S.A."/>
            <person name="Borneman A.R."/>
        </authorList>
    </citation>
    <scope>NUCLEOTIDE SEQUENCE [LARGE SCALE GENOMIC DNA]</scope>
    <source>
        <strain evidence="14">cv. Chardonnay</strain>
        <tissue evidence="13">Leaf</tissue>
    </source>
</reference>
<keyword evidence="3" id="KW-0813">Transport</keyword>
<feature type="domain" description="Mechanosensitive ion channel MscS" evidence="12">
    <location>
        <begin position="725"/>
        <end position="790"/>
    </location>
</feature>
<comment type="caution">
    <text evidence="13">The sequence shown here is derived from an EMBL/GenBank/DDBJ whole genome shotgun (WGS) entry which is preliminary data.</text>
</comment>
<evidence type="ECO:0000256" key="2">
    <source>
        <dbReference type="ARBA" id="ARBA00008017"/>
    </source>
</evidence>
<dbReference type="Proteomes" id="UP000288805">
    <property type="component" value="Unassembled WGS sequence"/>
</dbReference>
<evidence type="ECO:0000256" key="9">
    <source>
        <dbReference type="PIRNR" id="PIRNR017209"/>
    </source>
</evidence>
<evidence type="ECO:0000256" key="6">
    <source>
        <dbReference type="ARBA" id="ARBA00023065"/>
    </source>
</evidence>
<feature type="transmembrane region" description="Helical" evidence="11">
    <location>
        <begin position="380"/>
        <end position="398"/>
    </location>
</feature>
<keyword evidence="4 11" id="KW-0812">Transmembrane</keyword>
<feature type="compositionally biased region" description="Basic and acidic residues" evidence="10">
    <location>
        <begin position="28"/>
        <end position="53"/>
    </location>
</feature>
<feature type="transmembrane region" description="Helical" evidence="11">
    <location>
        <begin position="337"/>
        <end position="360"/>
    </location>
</feature>
<protein>
    <recommendedName>
        <fullName evidence="9">Mechanosensitive ion channel protein</fullName>
    </recommendedName>
</protein>
<evidence type="ECO:0000259" key="12">
    <source>
        <dbReference type="Pfam" id="PF00924"/>
    </source>
</evidence>
<proteinExistence type="inferred from homology"/>
<evidence type="ECO:0000256" key="11">
    <source>
        <dbReference type="SAM" id="Phobius"/>
    </source>
</evidence>
<dbReference type="InterPro" id="IPR006685">
    <property type="entry name" value="MscS_channel_2nd"/>
</dbReference>
<dbReference type="PIRSF" id="PIRSF017209">
    <property type="entry name" value="Memb_At2g17000_prd"/>
    <property type="match status" value="1"/>
</dbReference>
<dbReference type="InterPro" id="IPR023408">
    <property type="entry name" value="MscS_beta-dom_sf"/>
</dbReference>
<evidence type="ECO:0000313" key="13">
    <source>
        <dbReference type="EMBL" id="RVW38509.1"/>
    </source>
</evidence>
<comment type="similarity">
    <text evidence="2 9">Belongs to the MscS (TC 1.A.23) family.</text>
</comment>
<dbReference type="Gene3D" id="2.30.30.60">
    <property type="match status" value="1"/>
</dbReference>